<reference evidence="2 3" key="1">
    <citation type="submission" date="2019-11" db="EMBL/GenBank/DDBJ databases">
        <title>Caenimonas koreensis gen. nov., sp. nov., isolated from activated sludge.</title>
        <authorList>
            <person name="Seung H.R."/>
        </authorList>
    </citation>
    <scope>NUCLEOTIDE SEQUENCE [LARGE SCALE GENOMIC DNA]</scope>
    <source>
        <strain evidence="2 3">EMB320</strain>
    </source>
</reference>
<accession>A0A844AXX3</accession>
<dbReference type="PANTHER" id="PTHR34610">
    <property type="entry name" value="SSL7007 PROTEIN"/>
    <property type="match status" value="1"/>
</dbReference>
<dbReference type="AlphaFoldDB" id="A0A844AXX3"/>
<comment type="caution">
    <text evidence="2">The sequence shown here is derived from an EMBL/GenBank/DDBJ whole genome shotgun (WGS) entry which is preliminary data.</text>
</comment>
<evidence type="ECO:0000313" key="3">
    <source>
        <dbReference type="Proteomes" id="UP000487350"/>
    </source>
</evidence>
<evidence type="ECO:0000313" key="2">
    <source>
        <dbReference type="EMBL" id="MRD49215.1"/>
    </source>
</evidence>
<keyword evidence="3" id="KW-1185">Reference proteome</keyword>
<dbReference type="InterPro" id="IPR002716">
    <property type="entry name" value="PIN_dom"/>
</dbReference>
<dbReference type="InterPro" id="IPR002850">
    <property type="entry name" value="PIN_toxin-like"/>
</dbReference>
<sequence length="144" mass="15914">MTSRPLVIDTNVVLDIFLFDDAAAKPLKALLETGTVRWLATQVMRDELERVLDYSQLQPRLAYYALTPADILAGFDRYVQIVEPAQKAPVTCTDGDDQKFIDLAVAHKCLLLSKDAAVLKTRKRLERLDVQVMKALPAAAASAA</sequence>
<dbReference type="RefSeq" id="WP_323741001.1">
    <property type="nucleotide sequence ID" value="NZ_WJBU01000021.1"/>
</dbReference>
<proteinExistence type="predicted"/>
<gene>
    <name evidence="2" type="ORF">GHT07_18225</name>
</gene>
<dbReference type="EMBL" id="WJBU01000021">
    <property type="protein sequence ID" value="MRD49215.1"/>
    <property type="molecule type" value="Genomic_DNA"/>
</dbReference>
<protein>
    <submittedName>
        <fullName evidence="2">Putative toxin-antitoxin system toxin component, PIN family</fullName>
    </submittedName>
</protein>
<evidence type="ECO:0000259" key="1">
    <source>
        <dbReference type="Pfam" id="PF13470"/>
    </source>
</evidence>
<dbReference type="Gene3D" id="3.40.50.1010">
    <property type="entry name" value="5'-nuclease"/>
    <property type="match status" value="1"/>
</dbReference>
<organism evidence="2 3">
    <name type="scientific">Caenimonas koreensis DSM 17982</name>
    <dbReference type="NCBI Taxonomy" id="1121255"/>
    <lineage>
        <taxon>Bacteria</taxon>
        <taxon>Pseudomonadati</taxon>
        <taxon>Pseudomonadota</taxon>
        <taxon>Betaproteobacteria</taxon>
        <taxon>Burkholderiales</taxon>
        <taxon>Comamonadaceae</taxon>
        <taxon>Caenimonas</taxon>
    </lineage>
</organism>
<dbReference type="Pfam" id="PF13470">
    <property type="entry name" value="PIN_3"/>
    <property type="match status" value="1"/>
</dbReference>
<feature type="domain" description="PIN" evidence="1">
    <location>
        <begin position="6"/>
        <end position="109"/>
    </location>
</feature>
<dbReference type="SUPFAM" id="SSF88723">
    <property type="entry name" value="PIN domain-like"/>
    <property type="match status" value="1"/>
</dbReference>
<dbReference type="Proteomes" id="UP000487350">
    <property type="component" value="Unassembled WGS sequence"/>
</dbReference>
<name>A0A844AXX3_9BURK</name>
<dbReference type="InterPro" id="IPR029060">
    <property type="entry name" value="PIN-like_dom_sf"/>
</dbReference>
<dbReference type="PANTHER" id="PTHR34610:SF3">
    <property type="entry name" value="SSL7007 PROTEIN"/>
    <property type="match status" value="1"/>
</dbReference>
<dbReference type="NCBIfam" id="TIGR00305">
    <property type="entry name" value="putative toxin-antitoxin system toxin component, PIN family"/>
    <property type="match status" value="1"/>
</dbReference>